<organism evidence="2 3">
    <name type="scientific">Plectus sambesii</name>
    <dbReference type="NCBI Taxonomy" id="2011161"/>
    <lineage>
        <taxon>Eukaryota</taxon>
        <taxon>Metazoa</taxon>
        <taxon>Ecdysozoa</taxon>
        <taxon>Nematoda</taxon>
        <taxon>Chromadorea</taxon>
        <taxon>Plectida</taxon>
        <taxon>Plectina</taxon>
        <taxon>Plectoidea</taxon>
        <taxon>Plectidae</taxon>
        <taxon>Plectus</taxon>
    </lineage>
</organism>
<proteinExistence type="predicted"/>
<dbReference type="WBParaSite" id="PSAMB.scaffold1571size29863.g13936.t1">
    <property type="protein sequence ID" value="PSAMB.scaffold1571size29863.g13936.t1"/>
    <property type="gene ID" value="PSAMB.scaffold1571size29863.g13936"/>
</dbReference>
<evidence type="ECO:0000313" key="3">
    <source>
        <dbReference type="WBParaSite" id="PSAMB.scaffold1571size29863.g13936.t1"/>
    </source>
</evidence>
<evidence type="ECO:0000256" key="1">
    <source>
        <dbReference type="SAM" id="Phobius"/>
    </source>
</evidence>
<feature type="transmembrane region" description="Helical" evidence="1">
    <location>
        <begin position="33"/>
        <end position="58"/>
    </location>
</feature>
<dbReference type="Proteomes" id="UP000887566">
    <property type="component" value="Unplaced"/>
</dbReference>
<evidence type="ECO:0000313" key="2">
    <source>
        <dbReference type="Proteomes" id="UP000887566"/>
    </source>
</evidence>
<accession>A0A914V8I8</accession>
<name>A0A914V8I8_9BILA</name>
<dbReference type="AlphaFoldDB" id="A0A914V8I8"/>
<keyword evidence="1" id="KW-0812">Transmembrane</keyword>
<protein>
    <submittedName>
        <fullName evidence="3">Uncharacterized protein</fullName>
    </submittedName>
</protein>
<keyword evidence="2" id="KW-1185">Reference proteome</keyword>
<sequence>MRGHLTGPRAGAADGRPPRRLGWSALCAWKTTVVVVVVTIVVVIVAAVLGALGSAVIYCSHGYITANPGQLRTAKAAQSVLDA</sequence>
<keyword evidence="1" id="KW-0472">Membrane</keyword>
<keyword evidence="1" id="KW-1133">Transmembrane helix</keyword>
<reference evidence="3" key="1">
    <citation type="submission" date="2022-11" db="UniProtKB">
        <authorList>
            <consortium name="WormBaseParasite"/>
        </authorList>
    </citation>
    <scope>IDENTIFICATION</scope>
</reference>